<protein>
    <recommendedName>
        <fullName evidence="2">WW domain-containing protein</fullName>
    </recommendedName>
</protein>
<dbReference type="Pfam" id="PF12237">
    <property type="entry name" value="PCIF1_WW"/>
    <property type="match status" value="1"/>
</dbReference>
<dbReference type="InterPro" id="IPR036020">
    <property type="entry name" value="WW_dom_sf"/>
</dbReference>
<sequence length="798" mass="89774">MVHTHIHTNASDENMNEASGGKQEPINTTSTWDVISNQSISSVAGTMHHHHLHHHHSSIMQQESGSAMSQVIVPTPVKLQAQIMPPAPNIVDHLTPMVHLSQPMSQGAAIGGFSDGELSQELQQQGWKKFWSKRENRPYFWNKLTGESLWVMPQLKPQFDPITDPLGICGGAPVPLGNGPLPPVTPGGSLKRRASEDGNNPTGGVIKKFILAGPWDLEVPTNVIIYERAPSNLLHIHPDAEALRCSLLSKLRQCYQELCHTRESIDDPKDSFNRWLMERKVIDCGSDPLLPSQCFPEISMSMYREIMNDIPIKIVRPKFTGDARKQLSRYAEAAKKMIESRAASSESRKVVKWNAEDTFQWLRRTVGANFDDFQDRLGHLKRQCQPHLTETVKASVEGICLKIYHLSTEYAKKVKDKNNQILKDNGLGDVIPLGGPASTQRKVWCYPVQFSLPAPRLPQVDYLPEREQTILRYHGDAMCINNIHLTKLEHLYRYNCFDDKKFEMFLPRVWCALKRYQTYLGLNEGHATQMALPVTVFECLQRWFGVTFECFASPFNSYFRQYCSAFADTDSYFGSRGPFLDFRPVTGSFEANPPYCEELMEAMVNHFERLLSDSTEPLSFIVFLPEWRDPAPNALIKLEGSHFKRKQVVVPAMEHEYRHGFQHILPKGEVNIRAVHGTLVVWLQNTAGTARWGPTDERVEALLEAWRPGRERERDRQELLSPPRQLTHQTIPSTPIPLPPNCSSTLPTNSVAAAAAATSVLSTSIPIPHPTTSLNTIVSSPTTSSPASPMSTLAAHPI</sequence>
<evidence type="ECO:0000259" key="2">
    <source>
        <dbReference type="PROSITE" id="PS50020"/>
    </source>
</evidence>
<feature type="region of interest" description="Disordered" evidence="1">
    <location>
        <begin position="1"/>
        <end position="28"/>
    </location>
</feature>
<dbReference type="Pfam" id="PF00397">
    <property type="entry name" value="WW"/>
    <property type="match status" value="1"/>
</dbReference>
<reference evidence="3" key="2">
    <citation type="submission" date="2023-03" db="EMBL/GenBank/DDBJ databases">
        <authorList>
            <person name="Inwood S.N."/>
            <person name="Skelly J.G."/>
            <person name="Guhlin J."/>
            <person name="Harrop T.W.R."/>
            <person name="Goldson S.G."/>
            <person name="Dearden P.K."/>
        </authorList>
    </citation>
    <scope>NUCLEOTIDE SEQUENCE</scope>
    <source>
        <strain evidence="3">Lincoln</strain>
        <tissue evidence="3">Whole body</tissue>
    </source>
</reference>
<dbReference type="AlphaFoldDB" id="A0AA39KZA7"/>
<dbReference type="SUPFAM" id="SSF51045">
    <property type="entry name" value="WW domain"/>
    <property type="match status" value="1"/>
</dbReference>
<dbReference type="InterPro" id="IPR001202">
    <property type="entry name" value="WW_dom"/>
</dbReference>
<organism evidence="3 4">
    <name type="scientific">Microctonus hyperodae</name>
    <name type="common">Parasitoid wasp</name>
    <dbReference type="NCBI Taxonomy" id="165561"/>
    <lineage>
        <taxon>Eukaryota</taxon>
        <taxon>Metazoa</taxon>
        <taxon>Ecdysozoa</taxon>
        <taxon>Arthropoda</taxon>
        <taxon>Hexapoda</taxon>
        <taxon>Insecta</taxon>
        <taxon>Pterygota</taxon>
        <taxon>Neoptera</taxon>
        <taxon>Endopterygota</taxon>
        <taxon>Hymenoptera</taxon>
        <taxon>Apocrita</taxon>
        <taxon>Ichneumonoidea</taxon>
        <taxon>Braconidae</taxon>
        <taxon>Euphorinae</taxon>
        <taxon>Microctonus</taxon>
    </lineage>
</organism>
<dbReference type="Proteomes" id="UP001168972">
    <property type="component" value="Unassembled WGS sequence"/>
</dbReference>
<feature type="region of interest" description="Disordered" evidence="1">
    <location>
        <begin position="47"/>
        <end position="67"/>
    </location>
</feature>
<feature type="compositionally biased region" description="Polar residues" evidence="1">
    <location>
        <begin position="724"/>
        <end position="733"/>
    </location>
</feature>
<gene>
    <name evidence="3" type="ORF">PV327_005177</name>
</gene>
<dbReference type="InterPro" id="IPR039881">
    <property type="entry name" value="PCIF1-like"/>
</dbReference>
<feature type="compositionally biased region" description="Polar residues" evidence="1">
    <location>
        <begin position="58"/>
        <end position="67"/>
    </location>
</feature>
<evidence type="ECO:0000313" key="4">
    <source>
        <dbReference type="Proteomes" id="UP001168972"/>
    </source>
</evidence>
<feature type="compositionally biased region" description="Low complexity" evidence="1">
    <location>
        <begin position="779"/>
        <end position="798"/>
    </location>
</feature>
<feature type="region of interest" description="Disordered" evidence="1">
    <location>
        <begin position="777"/>
        <end position="798"/>
    </location>
</feature>
<evidence type="ECO:0000256" key="1">
    <source>
        <dbReference type="SAM" id="MobiDB-lite"/>
    </source>
</evidence>
<feature type="compositionally biased region" description="Polar residues" evidence="1">
    <location>
        <begin position="7"/>
        <end position="17"/>
    </location>
</feature>
<dbReference type="GO" id="GO:0005634">
    <property type="term" value="C:nucleus"/>
    <property type="evidence" value="ECO:0007669"/>
    <property type="project" value="TreeGrafter"/>
</dbReference>
<dbReference type="PANTHER" id="PTHR21727:SF0">
    <property type="entry name" value="MRNA (2'-O-METHYLADENOSINE-N(6)-)-METHYLTRANSFERASE"/>
    <property type="match status" value="1"/>
</dbReference>
<feature type="compositionally biased region" description="Basic residues" evidence="1">
    <location>
        <begin position="47"/>
        <end position="57"/>
    </location>
</feature>
<reference evidence="3" key="1">
    <citation type="journal article" date="2023" name="bioRxiv">
        <title>Scaffold-level genome assemblies of two parasitoid biocontrol wasps reveal the parthenogenesis mechanism and an associated novel virus.</title>
        <authorList>
            <person name="Inwood S."/>
            <person name="Skelly J."/>
            <person name="Guhlin J."/>
            <person name="Harrop T."/>
            <person name="Goldson S."/>
            <person name="Dearden P."/>
        </authorList>
    </citation>
    <scope>NUCLEOTIDE SEQUENCE</scope>
    <source>
        <strain evidence="3">Lincoln</strain>
        <tissue evidence="3">Whole body</tissue>
    </source>
</reference>
<keyword evidence="4" id="KW-1185">Reference proteome</keyword>
<comment type="caution">
    <text evidence="3">The sequence shown here is derived from an EMBL/GenBank/DDBJ whole genome shotgun (WGS) entry which is preliminary data.</text>
</comment>
<proteinExistence type="predicted"/>
<dbReference type="PANTHER" id="PTHR21727">
    <property type="entry name" value="PHOSPHORYLATED CTD INTERACTING FACTOR 1"/>
    <property type="match status" value="1"/>
</dbReference>
<evidence type="ECO:0000313" key="3">
    <source>
        <dbReference type="EMBL" id="KAK0179423.1"/>
    </source>
</evidence>
<name>A0AA39KZA7_MICHY</name>
<accession>A0AA39KZA7</accession>
<dbReference type="Gene3D" id="2.20.70.10">
    <property type="match status" value="1"/>
</dbReference>
<dbReference type="InterPro" id="IPR022035">
    <property type="entry name" value="PCIF1_WW"/>
</dbReference>
<feature type="domain" description="WW" evidence="2">
    <location>
        <begin position="121"/>
        <end position="155"/>
    </location>
</feature>
<dbReference type="GO" id="GO:0016422">
    <property type="term" value="F:mRNA (2'-O-methyladenosine-N6-)-methyltransferase activity"/>
    <property type="evidence" value="ECO:0007669"/>
    <property type="project" value="InterPro"/>
</dbReference>
<dbReference type="SMART" id="SM00456">
    <property type="entry name" value="WW"/>
    <property type="match status" value="1"/>
</dbReference>
<dbReference type="CDD" id="cd00201">
    <property type="entry name" value="WW"/>
    <property type="match status" value="1"/>
</dbReference>
<dbReference type="PROSITE" id="PS50020">
    <property type="entry name" value="WW_DOMAIN_2"/>
    <property type="match status" value="1"/>
</dbReference>
<dbReference type="GO" id="GO:0099122">
    <property type="term" value="F:RNA polymerase II C-terminal domain binding"/>
    <property type="evidence" value="ECO:0007669"/>
    <property type="project" value="InterPro"/>
</dbReference>
<dbReference type="FunFam" id="2.20.70.10:FF:000036">
    <property type="entry name" value="Phosphorylated CTD-interacting factor 1"/>
    <property type="match status" value="1"/>
</dbReference>
<dbReference type="EMBL" id="JAQQBR010000003">
    <property type="protein sequence ID" value="KAK0179423.1"/>
    <property type="molecule type" value="Genomic_DNA"/>
</dbReference>
<feature type="region of interest" description="Disordered" evidence="1">
    <location>
        <begin position="710"/>
        <end position="737"/>
    </location>
</feature>